<evidence type="ECO:0000256" key="10">
    <source>
        <dbReference type="ARBA" id="ARBA00022786"/>
    </source>
</evidence>
<dbReference type="OrthoDB" id="687049at2759"/>
<dbReference type="AlphaFoldDB" id="K2LUZ2"/>
<comment type="function">
    <text evidence="15">Ubiquitin-protein ligase which is mainly involved pre-mRNA splicing and DNA repair. Required for pre-mRNA splicing as component of the spliceosome.</text>
</comment>
<dbReference type="CDD" id="cd16656">
    <property type="entry name" value="RING-Ubox_PRP19"/>
    <property type="match status" value="1"/>
</dbReference>
<evidence type="ECO:0000256" key="14">
    <source>
        <dbReference type="PROSITE-ProRule" id="PRU00221"/>
    </source>
</evidence>
<dbReference type="PROSITE" id="PS50294">
    <property type="entry name" value="WD_REPEATS_REGION"/>
    <property type="match status" value="1"/>
</dbReference>
<keyword evidence="6 15" id="KW-0808">Transferase</keyword>
<gene>
    <name evidence="18" type="ORF">MOQ_009734</name>
</gene>
<comment type="caution">
    <text evidence="18">The sequence shown here is derived from an EMBL/GenBank/DDBJ whole genome shotgun (WGS) entry which is preliminary data.</text>
</comment>
<feature type="region of interest" description="Disordered" evidence="16">
    <location>
        <begin position="167"/>
        <end position="199"/>
    </location>
</feature>
<keyword evidence="4 14" id="KW-0853">WD repeat</keyword>
<dbReference type="GO" id="GO:0005737">
    <property type="term" value="C:cytoplasm"/>
    <property type="evidence" value="ECO:0007669"/>
    <property type="project" value="TreeGrafter"/>
</dbReference>
<dbReference type="PROSITE" id="PS50082">
    <property type="entry name" value="WD_REPEATS_2"/>
    <property type="match status" value="1"/>
</dbReference>
<comment type="subunit">
    <text evidence="15">Homotetramer.</text>
</comment>
<evidence type="ECO:0000256" key="7">
    <source>
        <dbReference type="ARBA" id="ARBA00022728"/>
    </source>
</evidence>
<comment type="catalytic activity">
    <reaction evidence="15">
        <text>S-ubiquitinyl-[E2 ubiquitin-conjugating enzyme]-L-cysteine + [acceptor protein]-L-lysine = [E2 ubiquitin-conjugating enzyme]-L-cysteine + N(6)-ubiquitinyl-[acceptor protein]-L-lysine.</text>
        <dbReference type="EC" id="2.3.2.27"/>
    </reaction>
</comment>
<feature type="repeat" description="WD" evidence="14">
    <location>
        <begin position="512"/>
        <end position="546"/>
    </location>
</feature>
<dbReference type="InterPro" id="IPR003613">
    <property type="entry name" value="Ubox_domain"/>
</dbReference>
<dbReference type="InterPro" id="IPR038959">
    <property type="entry name" value="Prp19"/>
</dbReference>
<evidence type="ECO:0000256" key="2">
    <source>
        <dbReference type="ARBA" id="ARBA00004906"/>
    </source>
</evidence>
<evidence type="ECO:0000256" key="1">
    <source>
        <dbReference type="ARBA" id="ARBA00004123"/>
    </source>
</evidence>
<dbReference type="InterPro" id="IPR015943">
    <property type="entry name" value="WD40/YVTN_repeat-like_dom_sf"/>
</dbReference>
<dbReference type="Pfam" id="PF00400">
    <property type="entry name" value="WD40"/>
    <property type="match status" value="2"/>
</dbReference>
<dbReference type="PANTHER" id="PTHR43995">
    <property type="entry name" value="PRE-MRNA-PROCESSING FACTOR 19"/>
    <property type="match status" value="1"/>
</dbReference>
<dbReference type="Gene3D" id="3.30.40.10">
    <property type="entry name" value="Zinc/RING finger domain, C3HC4 (zinc finger)"/>
    <property type="match status" value="1"/>
</dbReference>
<name>K2LUZ2_TRYCR</name>
<keyword evidence="10 15" id="KW-0833">Ubl conjugation pathway</keyword>
<keyword evidence="11 15" id="KW-0508">mRNA splicing</keyword>
<dbReference type="Gene3D" id="2.130.10.10">
    <property type="entry name" value="YVTN repeat-like/Quinoprotein amine dehydrogenase"/>
    <property type="match status" value="1"/>
</dbReference>
<dbReference type="SMART" id="SM00504">
    <property type="entry name" value="Ubox"/>
    <property type="match status" value="1"/>
</dbReference>
<sequence length="546" mass="57856">MCSLILLPSTSPPFFFFARSLLLGNPRKETKEVMFCCISNRVPHEPVVSRLSGCLYERSLVEQYIAEHGRCPVTGEPLQKDDLIAVRPTVLKSVAGGVGGALSPSSETVPGILAKLHSQWDAIMLEQFSLRQQLAQTQQELAQALHQYESACRVIATFIKDRDAAGTHAGEQAAGEKAQSSRDNNNDKNKSGGSGAGLSVPEAVLRDLDEYDKLQRVKRKTRVAPPSLASEKNVRDFVEEASIDVAKSVWAAAFSTDNTVFVGLDDATVAHYDVTNGRVCATGLGHERAVRHIILHNTGSALRVLSASDDATLRLWSCEAEALLCQGVVRQHDGGIVGLGGVVAGHLLLSASAARIGLADIDQMESIASTTAAAEELSAFTCLGVHPYGSLAALGVDGGGICIWNTRQMCVDTIVPLNVESNVCSVAFSADCFTLATGLVGGKTLLWDLRKMSGPIHTVSSPSVTSARVSPVACSEVPVVAFDSSGKYLAVAGKEVCLFDWGKSTLQSLATLSSHLQSVTGVCWGVDARSLVSCSVDKTVKLYGTA</sequence>
<keyword evidence="13 15" id="KW-0539">Nucleus</keyword>
<keyword evidence="9 15" id="KW-0227">DNA damage</keyword>
<dbReference type="GO" id="GO:0061630">
    <property type="term" value="F:ubiquitin protein ligase activity"/>
    <property type="evidence" value="ECO:0007669"/>
    <property type="project" value="UniProtKB-UniRule"/>
</dbReference>
<evidence type="ECO:0000313" key="18">
    <source>
        <dbReference type="EMBL" id="EKF26568.1"/>
    </source>
</evidence>
<dbReference type="PROSITE" id="PS51698">
    <property type="entry name" value="U_BOX"/>
    <property type="match status" value="1"/>
</dbReference>
<dbReference type="PANTHER" id="PTHR43995:SF1">
    <property type="entry name" value="PRE-MRNA-PROCESSING FACTOR 19"/>
    <property type="match status" value="1"/>
</dbReference>
<dbReference type="GO" id="GO:0071006">
    <property type="term" value="C:U2-type catalytic step 1 spliceosome"/>
    <property type="evidence" value="ECO:0007669"/>
    <property type="project" value="TreeGrafter"/>
</dbReference>
<proteinExistence type="inferred from homology"/>
<dbReference type="EC" id="2.3.2.27" evidence="15"/>
<dbReference type="SUPFAM" id="SSF50978">
    <property type="entry name" value="WD40 repeat-like"/>
    <property type="match status" value="1"/>
</dbReference>
<evidence type="ECO:0000256" key="9">
    <source>
        <dbReference type="ARBA" id="ARBA00022763"/>
    </source>
</evidence>
<feature type="domain" description="U-box" evidence="17">
    <location>
        <begin position="29"/>
        <end position="105"/>
    </location>
</feature>
<accession>K2LUZ2</accession>
<evidence type="ECO:0000256" key="13">
    <source>
        <dbReference type="ARBA" id="ARBA00023242"/>
    </source>
</evidence>
<evidence type="ECO:0000256" key="4">
    <source>
        <dbReference type="ARBA" id="ARBA00022574"/>
    </source>
</evidence>
<dbReference type="UniPathway" id="UPA00143"/>
<evidence type="ECO:0000256" key="15">
    <source>
        <dbReference type="RuleBase" id="RU367101"/>
    </source>
</evidence>
<comment type="similarity">
    <text evidence="3 15">Belongs to the WD repeat PRP19 family.</text>
</comment>
<evidence type="ECO:0000256" key="6">
    <source>
        <dbReference type="ARBA" id="ARBA00022679"/>
    </source>
</evidence>
<dbReference type="SUPFAM" id="SSF57850">
    <property type="entry name" value="RING/U-box"/>
    <property type="match status" value="1"/>
</dbReference>
<dbReference type="InterPro" id="IPR055340">
    <property type="entry name" value="RING-Ubox_PRP19"/>
</dbReference>
<dbReference type="Pfam" id="PF08606">
    <property type="entry name" value="Prp19"/>
    <property type="match status" value="1"/>
</dbReference>
<organism evidence="18 19">
    <name type="scientific">Trypanosoma cruzi marinkellei</name>
    <dbReference type="NCBI Taxonomy" id="85056"/>
    <lineage>
        <taxon>Eukaryota</taxon>
        <taxon>Discoba</taxon>
        <taxon>Euglenozoa</taxon>
        <taxon>Kinetoplastea</taxon>
        <taxon>Metakinetoplastina</taxon>
        <taxon>Trypanosomatida</taxon>
        <taxon>Trypanosomatidae</taxon>
        <taxon>Trypanosoma</taxon>
        <taxon>Schizotrypanum</taxon>
    </lineage>
</organism>
<evidence type="ECO:0000313" key="19">
    <source>
        <dbReference type="Proteomes" id="UP000007350"/>
    </source>
</evidence>
<comment type="subcellular location">
    <subcellularLocation>
        <location evidence="1 15">Nucleus</location>
    </subcellularLocation>
</comment>
<dbReference type="Proteomes" id="UP000007350">
    <property type="component" value="Unassembled WGS sequence"/>
</dbReference>
<dbReference type="GO" id="GO:0000974">
    <property type="term" value="C:Prp19 complex"/>
    <property type="evidence" value="ECO:0007669"/>
    <property type="project" value="UniProtKB-UniRule"/>
</dbReference>
<dbReference type="GO" id="GO:0070534">
    <property type="term" value="P:protein K63-linked ubiquitination"/>
    <property type="evidence" value="ECO:0007669"/>
    <property type="project" value="UniProtKB-UniRule"/>
</dbReference>
<keyword evidence="7 15" id="KW-0747">Spliceosome</keyword>
<dbReference type="EMBL" id="AHKC01020357">
    <property type="protein sequence ID" value="EKF26568.1"/>
    <property type="molecule type" value="Genomic_DNA"/>
</dbReference>
<evidence type="ECO:0000256" key="3">
    <source>
        <dbReference type="ARBA" id="ARBA00006388"/>
    </source>
</evidence>
<evidence type="ECO:0000256" key="5">
    <source>
        <dbReference type="ARBA" id="ARBA00022664"/>
    </source>
</evidence>
<reference evidence="18 19" key="1">
    <citation type="journal article" date="2012" name="BMC Genomics">
        <title>Comparative genomic analysis of human infective Trypanosoma cruzi lineages with the bat-restricted subspecies T. cruzi marinkellei.</title>
        <authorList>
            <person name="Franzen O."/>
            <person name="Talavera-Lopez C."/>
            <person name="Ochaya S."/>
            <person name="Butler C.E."/>
            <person name="Messenger L.A."/>
            <person name="Lewis M.D."/>
            <person name="Llewellyn M.S."/>
            <person name="Marinkelle C.J."/>
            <person name="Tyler K.M."/>
            <person name="Miles M.A."/>
            <person name="Andersson B."/>
        </authorList>
    </citation>
    <scope>NUCLEOTIDE SEQUENCE [LARGE SCALE GENOMIC DNA]</scope>
    <source>
        <strain evidence="18 19">B7</strain>
    </source>
</reference>
<evidence type="ECO:0000256" key="8">
    <source>
        <dbReference type="ARBA" id="ARBA00022737"/>
    </source>
</evidence>
<dbReference type="InterPro" id="IPR036322">
    <property type="entry name" value="WD40_repeat_dom_sf"/>
</dbReference>
<evidence type="ECO:0000256" key="11">
    <source>
        <dbReference type="ARBA" id="ARBA00023187"/>
    </source>
</evidence>
<evidence type="ECO:0000256" key="16">
    <source>
        <dbReference type="SAM" id="MobiDB-lite"/>
    </source>
</evidence>
<dbReference type="SMART" id="SM00320">
    <property type="entry name" value="WD40"/>
    <property type="match status" value="6"/>
</dbReference>
<keyword evidence="8" id="KW-0677">Repeat</keyword>
<dbReference type="GO" id="GO:0000398">
    <property type="term" value="P:mRNA splicing, via spliceosome"/>
    <property type="evidence" value="ECO:0007669"/>
    <property type="project" value="InterPro"/>
</dbReference>
<keyword evidence="19" id="KW-1185">Reference proteome</keyword>
<comment type="pathway">
    <text evidence="2 15">Protein modification; protein ubiquitination.</text>
</comment>
<keyword evidence="5 15" id="KW-0507">mRNA processing</keyword>
<dbReference type="InterPro" id="IPR013915">
    <property type="entry name" value="Prp19_cc"/>
</dbReference>
<dbReference type="GO" id="GO:0006281">
    <property type="term" value="P:DNA repair"/>
    <property type="evidence" value="ECO:0007669"/>
    <property type="project" value="UniProtKB-KW"/>
</dbReference>
<evidence type="ECO:0000256" key="12">
    <source>
        <dbReference type="ARBA" id="ARBA00023204"/>
    </source>
</evidence>
<dbReference type="InterPro" id="IPR013083">
    <property type="entry name" value="Znf_RING/FYVE/PHD"/>
</dbReference>
<dbReference type="FunFam" id="3.30.40.10:FF:000027">
    <property type="entry name" value="Pre-mRNA-processing factor 19, putative"/>
    <property type="match status" value="1"/>
</dbReference>
<protein>
    <recommendedName>
        <fullName evidence="15">Pre-mRNA-processing factor 19</fullName>
        <ecNumber evidence="15">2.3.2.27</ecNumber>
    </recommendedName>
</protein>
<dbReference type="InterPro" id="IPR001680">
    <property type="entry name" value="WD40_rpt"/>
</dbReference>
<keyword evidence="12 15" id="KW-0234">DNA repair</keyword>
<evidence type="ECO:0000259" key="17">
    <source>
        <dbReference type="PROSITE" id="PS51698"/>
    </source>
</evidence>